<keyword evidence="10" id="KW-1185">Reference proteome</keyword>
<evidence type="ECO:0000313" key="10">
    <source>
        <dbReference type="Proteomes" id="UP000001137"/>
    </source>
</evidence>
<evidence type="ECO:0000256" key="3">
    <source>
        <dbReference type="ARBA" id="ARBA00022448"/>
    </source>
</evidence>
<organism evidence="9 10">
    <name type="scientific">Caldivirga maquilingensis (strain ATCC 700844 / DSM 13496 / JCM 10307 / IC-167)</name>
    <dbReference type="NCBI Taxonomy" id="397948"/>
    <lineage>
        <taxon>Archaea</taxon>
        <taxon>Thermoproteota</taxon>
        <taxon>Thermoprotei</taxon>
        <taxon>Thermoproteales</taxon>
        <taxon>Thermoproteaceae</taxon>
        <taxon>Caldivirga</taxon>
    </lineage>
</organism>
<dbReference type="EMBL" id="CP000852">
    <property type="protein sequence ID" value="ABW01983.1"/>
    <property type="molecule type" value="Genomic_DNA"/>
</dbReference>
<dbReference type="KEGG" id="cma:Cmaq_1156"/>
<dbReference type="GO" id="GO:0022857">
    <property type="term" value="F:transmembrane transporter activity"/>
    <property type="evidence" value="ECO:0007669"/>
    <property type="project" value="InterPro"/>
</dbReference>
<feature type="transmembrane region" description="Helical" evidence="8">
    <location>
        <begin position="55"/>
        <end position="75"/>
    </location>
</feature>
<dbReference type="STRING" id="397948.Cmaq_1156"/>
<keyword evidence="3" id="KW-0813">Transport</keyword>
<feature type="transmembrane region" description="Helical" evidence="8">
    <location>
        <begin position="9"/>
        <end position="28"/>
    </location>
</feature>
<protein>
    <submittedName>
        <fullName evidence="9">Transport system permease protein</fullName>
    </submittedName>
</protein>
<evidence type="ECO:0000256" key="2">
    <source>
        <dbReference type="ARBA" id="ARBA00007935"/>
    </source>
</evidence>
<keyword evidence="5 8" id="KW-0812">Transmembrane</keyword>
<evidence type="ECO:0000256" key="4">
    <source>
        <dbReference type="ARBA" id="ARBA00022475"/>
    </source>
</evidence>
<keyword evidence="7 8" id="KW-0472">Membrane</keyword>
<dbReference type="Gene3D" id="1.10.3470.10">
    <property type="entry name" value="ABC transporter involved in vitamin B12 uptake, BtuC"/>
    <property type="match status" value="1"/>
</dbReference>
<feature type="transmembrane region" description="Helical" evidence="8">
    <location>
        <begin position="145"/>
        <end position="172"/>
    </location>
</feature>
<reference evidence="9 10" key="1">
    <citation type="submission" date="2007-10" db="EMBL/GenBank/DDBJ databases">
        <title>Complete sequence of Caldivirga maquilingensis IC-167.</title>
        <authorList>
            <consortium name="US DOE Joint Genome Institute"/>
            <person name="Copeland A."/>
            <person name="Lucas S."/>
            <person name="Lapidus A."/>
            <person name="Barry K."/>
            <person name="Glavina del Rio T."/>
            <person name="Dalin E."/>
            <person name="Tice H."/>
            <person name="Pitluck S."/>
            <person name="Saunders E."/>
            <person name="Brettin T."/>
            <person name="Bruce D."/>
            <person name="Detter J.C."/>
            <person name="Han C."/>
            <person name="Schmutz J."/>
            <person name="Larimer F."/>
            <person name="Land M."/>
            <person name="Hauser L."/>
            <person name="Kyrpides N."/>
            <person name="Ivanova N."/>
            <person name="Biddle J.F."/>
            <person name="Zhang Z."/>
            <person name="Fitz-Gibbon S.T."/>
            <person name="Lowe T.M."/>
            <person name="Saltikov C."/>
            <person name="House C.H."/>
            <person name="Richardson P."/>
        </authorList>
    </citation>
    <scope>NUCLEOTIDE SEQUENCE [LARGE SCALE GENOMIC DNA]</scope>
    <source>
        <strain evidence="10">ATCC 700844 / DSM 13496 / JCM 10307 / IC-167</strain>
    </source>
</reference>
<feature type="transmembrane region" description="Helical" evidence="8">
    <location>
        <begin position="241"/>
        <end position="269"/>
    </location>
</feature>
<dbReference type="SUPFAM" id="SSF81345">
    <property type="entry name" value="ABC transporter involved in vitamin B12 uptake, BtuC"/>
    <property type="match status" value="1"/>
</dbReference>
<dbReference type="RefSeq" id="WP_012186202.1">
    <property type="nucleotide sequence ID" value="NC_009954.1"/>
</dbReference>
<dbReference type="GO" id="GO:0005886">
    <property type="term" value="C:plasma membrane"/>
    <property type="evidence" value="ECO:0007669"/>
    <property type="project" value="UniProtKB-SubCell"/>
</dbReference>
<feature type="transmembrane region" description="Helical" evidence="8">
    <location>
        <begin position="87"/>
        <end position="108"/>
    </location>
</feature>
<name>A8MDX7_CALMQ</name>
<evidence type="ECO:0000256" key="5">
    <source>
        <dbReference type="ARBA" id="ARBA00022692"/>
    </source>
</evidence>
<keyword evidence="4" id="KW-1003">Cell membrane</keyword>
<dbReference type="AlphaFoldDB" id="A8MDX7"/>
<comment type="similarity">
    <text evidence="2">Belongs to the binding-protein-dependent transport system permease family. FecCD subfamily.</text>
</comment>
<feature type="transmembrane region" description="Helical" evidence="8">
    <location>
        <begin position="192"/>
        <end position="213"/>
    </location>
</feature>
<comment type="subcellular location">
    <subcellularLocation>
        <location evidence="1">Cell membrane</location>
        <topology evidence="1">Multi-pass membrane protein</topology>
    </subcellularLocation>
</comment>
<feature type="transmembrane region" description="Helical" evidence="8">
    <location>
        <begin position="114"/>
        <end position="138"/>
    </location>
</feature>
<evidence type="ECO:0000256" key="1">
    <source>
        <dbReference type="ARBA" id="ARBA00004651"/>
    </source>
</evidence>
<proteinExistence type="inferred from homology"/>
<evidence type="ECO:0000313" key="9">
    <source>
        <dbReference type="EMBL" id="ABW01983.1"/>
    </source>
</evidence>
<sequence>MGNSLIKRVLYFLIPILLLTGFILNLVLGEVNVPGDCLIHCSQVKYRVIIMDIRLPSALTSLLVGYVLGVSGAVMQGILRNPLAEPFTTGIASAAVLGGLLGYLLVLVGKLTGLYTTLAIPLLALIVGLFSSLIVVMLGSRLGVVGLILMGILITLLSYAASMIVMLIIESINPTVSMQPLYLLYGNLSGILWWQFYVMLAAAVPPILVVAFLSRYVDLLMLGDDVAKASGVNPVTVRRRLVALISIPLAVSLAFTGVIGFIGIIAPYTVRQLTGRGSGSIIIPGSGLVGSLILTYSYLASRVMVKGYVVPITAVTGLVGIPVLMWMILKGGFGAST</sequence>
<dbReference type="Pfam" id="PF01032">
    <property type="entry name" value="FecCD"/>
    <property type="match status" value="1"/>
</dbReference>
<dbReference type="PANTHER" id="PTHR30472">
    <property type="entry name" value="FERRIC ENTEROBACTIN TRANSPORT SYSTEM PERMEASE PROTEIN"/>
    <property type="match status" value="1"/>
</dbReference>
<keyword evidence="6 8" id="KW-1133">Transmembrane helix</keyword>
<dbReference type="InterPro" id="IPR000522">
    <property type="entry name" value="ABC_transptr_permease_BtuC"/>
</dbReference>
<feature type="transmembrane region" description="Helical" evidence="8">
    <location>
        <begin position="308"/>
        <end position="329"/>
    </location>
</feature>
<dbReference type="Proteomes" id="UP000001137">
    <property type="component" value="Chromosome"/>
</dbReference>
<dbReference type="eggNOG" id="arCOG01007">
    <property type="taxonomic scope" value="Archaea"/>
</dbReference>
<dbReference type="HOGENOM" id="CLU_013016_0_0_2"/>
<dbReference type="GeneID" id="5709806"/>
<feature type="transmembrane region" description="Helical" evidence="8">
    <location>
        <begin position="281"/>
        <end position="301"/>
    </location>
</feature>
<accession>A8MDX7</accession>
<dbReference type="InterPro" id="IPR037294">
    <property type="entry name" value="ABC_BtuC-like"/>
</dbReference>
<dbReference type="PANTHER" id="PTHR30472:SF25">
    <property type="entry name" value="ABC TRANSPORTER PERMEASE PROTEIN MJ0876-RELATED"/>
    <property type="match status" value="1"/>
</dbReference>
<gene>
    <name evidence="9" type="ordered locus">Cmaq_1156</name>
</gene>
<evidence type="ECO:0000256" key="6">
    <source>
        <dbReference type="ARBA" id="ARBA00022989"/>
    </source>
</evidence>
<evidence type="ECO:0000256" key="7">
    <source>
        <dbReference type="ARBA" id="ARBA00023136"/>
    </source>
</evidence>
<dbReference type="OrthoDB" id="57034at2157"/>
<evidence type="ECO:0000256" key="8">
    <source>
        <dbReference type="SAM" id="Phobius"/>
    </source>
</evidence>